<reference evidence="1" key="1">
    <citation type="submission" date="2018-05" db="EMBL/GenBank/DDBJ databases">
        <title>Draft genome of Mucuna pruriens seed.</title>
        <authorList>
            <person name="Nnadi N.E."/>
            <person name="Vos R."/>
            <person name="Hasami M.H."/>
            <person name="Devisetty U.K."/>
            <person name="Aguiy J.C."/>
        </authorList>
    </citation>
    <scope>NUCLEOTIDE SEQUENCE [LARGE SCALE GENOMIC DNA]</scope>
    <source>
        <strain evidence="1">JCA_2017</strain>
    </source>
</reference>
<feature type="non-terminal residue" evidence="1">
    <location>
        <position position="1"/>
    </location>
</feature>
<dbReference type="Gene3D" id="3.30.70.270">
    <property type="match status" value="1"/>
</dbReference>
<dbReference type="OrthoDB" id="1689949at2759"/>
<dbReference type="EMBL" id="QJKJ01006486">
    <property type="protein sequence ID" value="RDX86568.1"/>
    <property type="molecule type" value="Genomic_DNA"/>
</dbReference>
<dbReference type="Gene3D" id="3.10.10.10">
    <property type="entry name" value="HIV Type 1 Reverse Transcriptase, subunit A, domain 1"/>
    <property type="match status" value="1"/>
</dbReference>
<dbReference type="InterPro" id="IPR053134">
    <property type="entry name" value="RNA-dir_DNA_polymerase"/>
</dbReference>
<proteinExistence type="predicted"/>
<dbReference type="PANTHER" id="PTHR24559">
    <property type="entry name" value="TRANSPOSON TY3-I GAG-POL POLYPROTEIN"/>
    <property type="match status" value="1"/>
</dbReference>
<dbReference type="AlphaFoldDB" id="A0A371G7N5"/>
<organism evidence="1 2">
    <name type="scientific">Mucuna pruriens</name>
    <name type="common">Velvet bean</name>
    <name type="synonym">Dolichos pruriens</name>
    <dbReference type="NCBI Taxonomy" id="157652"/>
    <lineage>
        <taxon>Eukaryota</taxon>
        <taxon>Viridiplantae</taxon>
        <taxon>Streptophyta</taxon>
        <taxon>Embryophyta</taxon>
        <taxon>Tracheophyta</taxon>
        <taxon>Spermatophyta</taxon>
        <taxon>Magnoliopsida</taxon>
        <taxon>eudicotyledons</taxon>
        <taxon>Gunneridae</taxon>
        <taxon>Pentapetalae</taxon>
        <taxon>rosids</taxon>
        <taxon>fabids</taxon>
        <taxon>Fabales</taxon>
        <taxon>Fabaceae</taxon>
        <taxon>Papilionoideae</taxon>
        <taxon>50 kb inversion clade</taxon>
        <taxon>NPAAA clade</taxon>
        <taxon>indigoferoid/millettioid clade</taxon>
        <taxon>Phaseoleae</taxon>
        <taxon>Mucuna</taxon>
    </lineage>
</organism>
<keyword evidence="2" id="KW-1185">Reference proteome</keyword>
<protein>
    <submittedName>
        <fullName evidence="1">Uncharacterized protein</fullName>
    </submittedName>
</protein>
<dbReference type="SUPFAM" id="SSF56672">
    <property type="entry name" value="DNA/RNA polymerases"/>
    <property type="match status" value="1"/>
</dbReference>
<dbReference type="InterPro" id="IPR043502">
    <property type="entry name" value="DNA/RNA_pol_sf"/>
</dbReference>
<sequence length="69" mass="8019">MMNWYQCGFRTAGECLVEKSHYCFLDGYSKYMQIHIAPEDQYKTAFTCPFGIFAYTRMSFGLCNAPSTF</sequence>
<dbReference type="PANTHER" id="PTHR24559:SF444">
    <property type="entry name" value="REVERSE TRANSCRIPTASE DOMAIN-CONTAINING PROTEIN"/>
    <property type="match status" value="1"/>
</dbReference>
<dbReference type="InterPro" id="IPR043128">
    <property type="entry name" value="Rev_trsase/Diguanyl_cyclase"/>
</dbReference>
<dbReference type="Proteomes" id="UP000257109">
    <property type="component" value="Unassembled WGS sequence"/>
</dbReference>
<comment type="caution">
    <text evidence="1">The sequence shown here is derived from an EMBL/GenBank/DDBJ whole genome shotgun (WGS) entry which is preliminary data.</text>
</comment>
<gene>
    <name evidence="1" type="ORF">CR513_32093</name>
</gene>
<evidence type="ECO:0000313" key="2">
    <source>
        <dbReference type="Proteomes" id="UP000257109"/>
    </source>
</evidence>
<accession>A0A371G7N5</accession>
<name>A0A371G7N5_MUCPR</name>
<evidence type="ECO:0000313" key="1">
    <source>
        <dbReference type="EMBL" id="RDX86568.1"/>
    </source>
</evidence>